<evidence type="ECO:0000256" key="2">
    <source>
        <dbReference type="ARBA" id="ARBA00003921"/>
    </source>
</evidence>
<keyword evidence="16 20" id="KW-0131">Cell cycle</keyword>
<dbReference type="Pfam" id="PF02873">
    <property type="entry name" value="MurB_C"/>
    <property type="match status" value="1"/>
</dbReference>
<dbReference type="RefSeq" id="WP_050096316.1">
    <property type="nucleotide sequence ID" value="NZ_CABMLW010000020.1"/>
</dbReference>
<dbReference type="GO" id="GO:0008762">
    <property type="term" value="F:UDP-N-acetylmuramate dehydrogenase activity"/>
    <property type="evidence" value="ECO:0007669"/>
    <property type="project" value="UniProtKB-UniRule"/>
</dbReference>
<accession>A0A0T9M587</accession>
<dbReference type="InterPro" id="IPR003170">
    <property type="entry name" value="MurB"/>
</dbReference>
<dbReference type="SUPFAM" id="SSF56194">
    <property type="entry name" value="Uridine diphospho-N-Acetylenolpyruvylglucosamine reductase, MurB, C-terminal domain"/>
    <property type="match status" value="1"/>
</dbReference>
<dbReference type="GO" id="GO:0009252">
    <property type="term" value="P:peptidoglycan biosynthetic process"/>
    <property type="evidence" value="ECO:0007669"/>
    <property type="project" value="UniProtKB-UniRule"/>
</dbReference>
<dbReference type="NCBIfam" id="TIGR00179">
    <property type="entry name" value="murB"/>
    <property type="match status" value="1"/>
</dbReference>
<evidence type="ECO:0000256" key="9">
    <source>
        <dbReference type="ARBA" id="ARBA00022618"/>
    </source>
</evidence>
<evidence type="ECO:0000256" key="13">
    <source>
        <dbReference type="ARBA" id="ARBA00022960"/>
    </source>
</evidence>
<protein>
    <recommendedName>
        <fullName evidence="7 20">UDP-N-acetylenolpyruvoylglucosamine reductase</fullName>
        <ecNumber evidence="6 20">1.3.1.98</ecNumber>
    </recommendedName>
    <alternativeName>
        <fullName evidence="18 20">UDP-N-acetylmuramate dehydrogenase</fullName>
    </alternativeName>
</protein>
<evidence type="ECO:0000256" key="15">
    <source>
        <dbReference type="ARBA" id="ARBA00023002"/>
    </source>
</evidence>
<evidence type="ECO:0000256" key="10">
    <source>
        <dbReference type="ARBA" id="ARBA00022630"/>
    </source>
</evidence>
<keyword evidence="9 20" id="KW-0132">Cell division</keyword>
<evidence type="ECO:0000256" key="19">
    <source>
        <dbReference type="ARBA" id="ARBA00048914"/>
    </source>
</evidence>
<feature type="active site" description="Proton donor" evidence="20">
    <location>
        <position position="232"/>
    </location>
</feature>
<feature type="active site" evidence="20">
    <location>
        <position position="162"/>
    </location>
</feature>
<evidence type="ECO:0000256" key="18">
    <source>
        <dbReference type="ARBA" id="ARBA00031026"/>
    </source>
</evidence>
<dbReference type="InterPro" id="IPR016169">
    <property type="entry name" value="FAD-bd_PCMH_sub2"/>
</dbReference>
<keyword evidence="10 20" id="KW-0285">Flavoprotein</keyword>
<comment type="subcellular location">
    <subcellularLocation>
        <location evidence="3 20">Cytoplasm</location>
    </subcellularLocation>
</comment>
<proteinExistence type="inferred from homology"/>
<name>A0A0T9M587_YERKR</name>
<evidence type="ECO:0000256" key="17">
    <source>
        <dbReference type="ARBA" id="ARBA00023316"/>
    </source>
</evidence>
<evidence type="ECO:0000256" key="5">
    <source>
        <dbReference type="ARBA" id="ARBA00010485"/>
    </source>
</evidence>
<evidence type="ECO:0000256" key="16">
    <source>
        <dbReference type="ARBA" id="ARBA00023306"/>
    </source>
</evidence>
<evidence type="ECO:0000259" key="21">
    <source>
        <dbReference type="PROSITE" id="PS51387"/>
    </source>
</evidence>
<keyword evidence="11 20" id="KW-0274">FAD</keyword>
<evidence type="ECO:0000256" key="6">
    <source>
        <dbReference type="ARBA" id="ARBA00012518"/>
    </source>
</evidence>
<dbReference type="InterPro" id="IPR016166">
    <property type="entry name" value="FAD-bd_PCMH"/>
</dbReference>
<dbReference type="PANTHER" id="PTHR21071">
    <property type="entry name" value="UDP-N-ACETYLENOLPYRUVOYLGLUCOSAMINE REDUCTASE"/>
    <property type="match status" value="1"/>
</dbReference>
<dbReference type="PROSITE" id="PS51387">
    <property type="entry name" value="FAD_PCMH"/>
    <property type="match status" value="1"/>
</dbReference>
<dbReference type="Gene3D" id="3.90.78.10">
    <property type="entry name" value="UDP-N-acetylenolpyruvoylglucosamine reductase, C-terminal domain"/>
    <property type="match status" value="1"/>
</dbReference>
<comment type="function">
    <text evidence="2 20">Cell wall formation.</text>
</comment>
<dbReference type="InterPro" id="IPR036635">
    <property type="entry name" value="MurB_C_sf"/>
</dbReference>
<evidence type="ECO:0000256" key="12">
    <source>
        <dbReference type="ARBA" id="ARBA00022857"/>
    </source>
</evidence>
<comment type="cofactor">
    <cofactor evidence="1 20">
        <name>FAD</name>
        <dbReference type="ChEBI" id="CHEBI:57692"/>
    </cofactor>
</comment>
<evidence type="ECO:0000256" key="20">
    <source>
        <dbReference type="HAMAP-Rule" id="MF_00037"/>
    </source>
</evidence>
<dbReference type="Gene3D" id="3.30.43.10">
    <property type="entry name" value="Uridine Diphospho-n-acetylenolpyruvylglucosamine Reductase, domain 2"/>
    <property type="match status" value="1"/>
</dbReference>
<comment type="similarity">
    <text evidence="5 20">Belongs to the MurB family.</text>
</comment>
<keyword evidence="8 20" id="KW-0963">Cytoplasm</keyword>
<dbReference type="GO" id="GO:0008360">
    <property type="term" value="P:regulation of cell shape"/>
    <property type="evidence" value="ECO:0007669"/>
    <property type="project" value="UniProtKB-KW"/>
</dbReference>
<dbReference type="GO" id="GO:0005829">
    <property type="term" value="C:cytosol"/>
    <property type="evidence" value="ECO:0007669"/>
    <property type="project" value="TreeGrafter"/>
</dbReference>
<feature type="active site" evidence="20">
    <location>
        <position position="328"/>
    </location>
</feature>
<dbReference type="UniPathway" id="UPA00219"/>
<dbReference type="InterPro" id="IPR006094">
    <property type="entry name" value="Oxid_FAD_bind_N"/>
</dbReference>
<dbReference type="GO" id="GO:0071949">
    <property type="term" value="F:FAD binding"/>
    <property type="evidence" value="ECO:0007669"/>
    <property type="project" value="InterPro"/>
</dbReference>
<dbReference type="HAMAP" id="MF_00037">
    <property type="entry name" value="MurB"/>
    <property type="match status" value="1"/>
</dbReference>
<keyword evidence="17 20" id="KW-0961">Cell wall biogenesis/degradation</keyword>
<dbReference type="AlphaFoldDB" id="A0A0T9M587"/>
<dbReference type="GO" id="GO:0071555">
    <property type="term" value="P:cell wall organization"/>
    <property type="evidence" value="ECO:0007669"/>
    <property type="project" value="UniProtKB-KW"/>
</dbReference>
<dbReference type="Pfam" id="PF01565">
    <property type="entry name" value="FAD_binding_4"/>
    <property type="match status" value="1"/>
</dbReference>
<dbReference type="EMBL" id="CPYI01000029">
    <property type="protein sequence ID" value="CNF63998.1"/>
    <property type="molecule type" value="Genomic_DNA"/>
</dbReference>
<dbReference type="InterPro" id="IPR011601">
    <property type="entry name" value="MurB_C"/>
</dbReference>
<evidence type="ECO:0000256" key="7">
    <source>
        <dbReference type="ARBA" id="ARBA00015188"/>
    </source>
</evidence>
<gene>
    <name evidence="20 22" type="primary">murB</name>
    <name evidence="22" type="ORF">ERS008491_04304</name>
</gene>
<evidence type="ECO:0000256" key="11">
    <source>
        <dbReference type="ARBA" id="ARBA00022827"/>
    </source>
</evidence>
<evidence type="ECO:0000256" key="8">
    <source>
        <dbReference type="ARBA" id="ARBA00022490"/>
    </source>
</evidence>
<evidence type="ECO:0000256" key="4">
    <source>
        <dbReference type="ARBA" id="ARBA00004752"/>
    </source>
</evidence>
<evidence type="ECO:0000256" key="1">
    <source>
        <dbReference type="ARBA" id="ARBA00001974"/>
    </source>
</evidence>
<evidence type="ECO:0000313" key="23">
    <source>
        <dbReference type="Proteomes" id="UP000045824"/>
    </source>
</evidence>
<keyword evidence="12 20" id="KW-0521">NADP</keyword>
<evidence type="ECO:0000256" key="3">
    <source>
        <dbReference type="ARBA" id="ARBA00004496"/>
    </source>
</evidence>
<feature type="domain" description="FAD-binding PCMH-type" evidence="21">
    <location>
        <begin position="16"/>
        <end position="186"/>
    </location>
</feature>
<keyword evidence="14 20" id="KW-0573">Peptidoglycan synthesis</keyword>
<dbReference type="InterPro" id="IPR016167">
    <property type="entry name" value="FAD-bd_PCMH_sub1"/>
</dbReference>
<reference evidence="22 23" key="1">
    <citation type="submission" date="2015-03" db="EMBL/GenBank/DDBJ databases">
        <authorList>
            <person name="Murphy D."/>
        </authorList>
    </citation>
    <scope>NUCLEOTIDE SEQUENCE [LARGE SCALE GENOMIC DNA]</scope>
    <source>
        <strain evidence="22 23">FCF326</strain>
    </source>
</reference>
<comment type="catalytic activity">
    <reaction evidence="19 20">
        <text>UDP-N-acetyl-alpha-D-muramate + NADP(+) = UDP-N-acetyl-3-O-(1-carboxyvinyl)-alpha-D-glucosamine + NADPH + H(+)</text>
        <dbReference type="Rhea" id="RHEA:12248"/>
        <dbReference type="ChEBI" id="CHEBI:15378"/>
        <dbReference type="ChEBI" id="CHEBI:57783"/>
        <dbReference type="ChEBI" id="CHEBI:58349"/>
        <dbReference type="ChEBI" id="CHEBI:68483"/>
        <dbReference type="ChEBI" id="CHEBI:70757"/>
        <dbReference type="EC" id="1.3.1.98"/>
    </reaction>
</comment>
<comment type="pathway">
    <text evidence="4 20">Cell wall biogenesis; peptidoglycan biosynthesis.</text>
</comment>
<dbReference type="InterPro" id="IPR036318">
    <property type="entry name" value="FAD-bd_PCMH-like_sf"/>
</dbReference>
<dbReference type="NCBIfam" id="NF000755">
    <property type="entry name" value="PRK00046.1"/>
    <property type="match status" value="1"/>
</dbReference>
<dbReference type="EC" id="1.3.1.98" evidence="6 20"/>
<dbReference type="PANTHER" id="PTHR21071:SF4">
    <property type="entry name" value="UDP-N-ACETYLENOLPYRUVOYLGLUCOSAMINE REDUCTASE"/>
    <property type="match status" value="1"/>
</dbReference>
<dbReference type="SUPFAM" id="SSF56176">
    <property type="entry name" value="FAD-binding/transporter-associated domain-like"/>
    <property type="match status" value="1"/>
</dbReference>
<keyword evidence="13 20" id="KW-0133">Cell shape</keyword>
<dbReference type="Proteomes" id="UP000045824">
    <property type="component" value="Unassembled WGS sequence"/>
</dbReference>
<keyword evidence="15 20" id="KW-0560">Oxidoreductase</keyword>
<dbReference type="GO" id="GO:0051301">
    <property type="term" value="P:cell division"/>
    <property type="evidence" value="ECO:0007669"/>
    <property type="project" value="UniProtKB-KW"/>
</dbReference>
<sequence>MSNQCSPLKHLNTFALSAYASNVISANSPEKLVDAWRESVSKHQPVLLLGEGSNVLFIENYSGTVLLNRIKGITLTEDDIAWHLHVGAGENWHQLVCYSLQNNMPGLENLALIPGCVGSAPIQNIGAYGVELQKVCEYVDLLDMEKGTVVRLSALDCQFGYRDSIFKHRYGNGFAIVAVGIKLVKSWTPTLGYGDLTRMDPLTVTAKDIFNSVCAMRRSKLPDPTVTGNAGSFFKNPVVDATVAADIVKLFPHAPHYPQPDGSVKLAAGWLIDQCALKGYQIGGAAVHQQQALVLINFAEATGQDVLGLASYIRQQVAKKFAIWLEPEVRFIASDGEVNAVEYLS</sequence>
<dbReference type="Gene3D" id="3.30.465.10">
    <property type="match status" value="1"/>
</dbReference>
<evidence type="ECO:0000313" key="22">
    <source>
        <dbReference type="EMBL" id="CNF63998.1"/>
    </source>
</evidence>
<evidence type="ECO:0000256" key="14">
    <source>
        <dbReference type="ARBA" id="ARBA00022984"/>
    </source>
</evidence>
<organism evidence="22 23">
    <name type="scientific">Yersinia kristensenii</name>
    <dbReference type="NCBI Taxonomy" id="28152"/>
    <lineage>
        <taxon>Bacteria</taxon>
        <taxon>Pseudomonadati</taxon>
        <taxon>Pseudomonadota</taxon>
        <taxon>Gammaproteobacteria</taxon>
        <taxon>Enterobacterales</taxon>
        <taxon>Yersiniaceae</taxon>
        <taxon>Yersinia</taxon>
    </lineage>
</organism>